<evidence type="ECO:0000256" key="1">
    <source>
        <dbReference type="ARBA" id="ARBA00001971"/>
    </source>
</evidence>
<dbReference type="GO" id="GO:0005506">
    <property type="term" value="F:iron ion binding"/>
    <property type="evidence" value="ECO:0007669"/>
    <property type="project" value="InterPro"/>
</dbReference>
<accession>A0A9P5N4H9</accession>
<evidence type="ECO:0000256" key="3">
    <source>
        <dbReference type="ARBA" id="ARBA00010617"/>
    </source>
</evidence>
<comment type="pathway">
    <text evidence="2">Secondary metabolite biosynthesis.</text>
</comment>
<dbReference type="PRINTS" id="PR00463">
    <property type="entry name" value="EP450I"/>
</dbReference>
<keyword evidence="5 9" id="KW-0479">Metal-binding</keyword>
<dbReference type="PANTHER" id="PTHR46300">
    <property type="entry name" value="P450, PUTATIVE (EUROFUNG)-RELATED-RELATED"/>
    <property type="match status" value="1"/>
</dbReference>
<evidence type="ECO:0000256" key="6">
    <source>
        <dbReference type="ARBA" id="ARBA00023002"/>
    </source>
</evidence>
<keyword evidence="8 10" id="KW-0503">Monooxygenase</keyword>
<name>A0A9P5N4H9_9AGAM</name>
<comment type="caution">
    <text evidence="11">The sequence shown here is derived from an EMBL/GenBank/DDBJ whole genome shotgun (WGS) entry which is preliminary data.</text>
</comment>
<dbReference type="PANTHER" id="PTHR46300:SF7">
    <property type="entry name" value="P450, PUTATIVE (EUROFUNG)-RELATED"/>
    <property type="match status" value="1"/>
</dbReference>
<keyword evidence="12" id="KW-1185">Reference proteome</keyword>
<dbReference type="SUPFAM" id="SSF48264">
    <property type="entry name" value="Cytochrome P450"/>
    <property type="match status" value="1"/>
</dbReference>
<evidence type="ECO:0000313" key="12">
    <source>
        <dbReference type="Proteomes" id="UP000759537"/>
    </source>
</evidence>
<dbReference type="InterPro" id="IPR017972">
    <property type="entry name" value="Cyt_P450_CS"/>
</dbReference>
<dbReference type="InterPro" id="IPR050364">
    <property type="entry name" value="Cytochrome_P450_fung"/>
</dbReference>
<dbReference type="GO" id="GO:0020037">
    <property type="term" value="F:heme binding"/>
    <property type="evidence" value="ECO:0007669"/>
    <property type="project" value="InterPro"/>
</dbReference>
<evidence type="ECO:0000256" key="10">
    <source>
        <dbReference type="RuleBase" id="RU000461"/>
    </source>
</evidence>
<dbReference type="PROSITE" id="PS00086">
    <property type="entry name" value="CYTOCHROME_P450"/>
    <property type="match status" value="1"/>
</dbReference>
<dbReference type="GO" id="GO:0016705">
    <property type="term" value="F:oxidoreductase activity, acting on paired donors, with incorporation or reduction of molecular oxygen"/>
    <property type="evidence" value="ECO:0007669"/>
    <property type="project" value="InterPro"/>
</dbReference>
<dbReference type="GO" id="GO:0004497">
    <property type="term" value="F:monooxygenase activity"/>
    <property type="evidence" value="ECO:0007669"/>
    <property type="project" value="UniProtKB-KW"/>
</dbReference>
<evidence type="ECO:0000256" key="5">
    <source>
        <dbReference type="ARBA" id="ARBA00022723"/>
    </source>
</evidence>
<dbReference type="CDD" id="cd11065">
    <property type="entry name" value="CYP64-like"/>
    <property type="match status" value="1"/>
</dbReference>
<sequence>MSFTSSQLFAASLVSFTIYVLLRRKQRHPFPFPPGPKSLPLIGNLRDVPFEYQWLAYEKWGREIGSDIVHAELIGIHVVVLNSEKAASDLLEKRSSIYSDRPQLKVMTELLDAGNWVITLFPYGNKWRTWHKAFYAHMQPTIVRQYRPVELKAARRLLWNLFDTPQDFMQHIRHMVGQVSLSVAYGIDAAPLNDPNIALAEAALQGVAAAQTKGRIFNLVPSLMQLPWWFPGAGFKREAKTWKRNIERCRDGLYEAVKRTLDEDRAVPSIAASMITELSEDSTEEEILMAKGLPGSIYLVGIDSTSAALQSFVLAMVLYPEAQRRAQEEIDSVLGHGYLPHFEDTDALPYLKAMMHELLRWACPAPLGAPHRLTEDDIYNGYFIPAGSMVFANIWAILHDPATYPEPSKFRPERFLDPETSAPLPDLTFGFGRRICPGRFFARDMVWLAMANMLATFDFLPAKDAEGRPAPPAQEFISYIISGPIPFKCIIKPRIPNVKESLLAALQD</sequence>
<gene>
    <name evidence="11" type="ORF">DFH94DRAFT_178218</name>
</gene>
<dbReference type="Gene3D" id="1.10.630.10">
    <property type="entry name" value="Cytochrome P450"/>
    <property type="match status" value="1"/>
</dbReference>
<keyword evidence="6 10" id="KW-0560">Oxidoreductase</keyword>
<keyword evidence="4 9" id="KW-0349">Heme</keyword>
<dbReference type="InterPro" id="IPR036396">
    <property type="entry name" value="Cyt_P450_sf"/>
</dbReference>
<evidence type="ECO:0000256" key="7">
    <source>
        <dbReference type="ARBA" id="ARBA00023004"/>
    </source>
</evidence>
<organism evidence="11 12">
    <name type="scientific">Russula ochroleuca</name>
    <dbReference type="NCBI Taxonomy" id="152965"/>
    <lineage>
        <taxon>Eukaryota</taxon>
        <taxon>Fungi</taxon>
        <taxon>Dikarya</taxon>
        <taxon>Basidiomycota</taxon>
        <taxon>Agaricomycotina</taxon>
        <taxon>Agaricomycetes</taxon>
        <taxon>Russulales</taxon>
        <taxon>Russulaceae</taxon>
        <taxon>Russula</taxon>
    </lineage>
</organism>
<protein>
    <submittedName>
        <fullName evidence="11">Cytochrome P450</fullName>
    </submittedName>
</protein>
<evidence type="ECO:0000256" key="9">
    <source>
        <dbReference type="PIRSR" id="PIRSR602401-1"/>
    </source>
</evidence>
<feature type="binding site" description="axial binding residue" evidence="9">
    <location>
        <position position="436"/>
    </location>
    <ligand>
        <name>heme</name>
        <dbReference type="ChEBI" id="CHEBI:30413"/>
    </ligand>
    <ligandPart>
        <name>Fe</name>
        <dbReference type="ChEBI" id="CHEBI:18248"/>
    </ligandPart>
</feature>
<proteinExistence type="inferred from homology"/>
<keyword evidence="7 9" id="KW-0408">Iron</keyword>
<dbReference type="AlphaFoldDB" id="A0A9P5N4H9"/>
<evidence type="ECO:0000256" key="8">
    <source>
        <dbReference type="ARBA" id="ARBA00023033"/>
    </source>
</evidence>
<reference evidence="11" key="2">
    <citation type="journal article" date="2020" name="Nat. Commun.">
        <title>Large-scale genome sequencing of mycorrhizal fungi provides insights into the early evolution of symbiotic traits.</title>
        <authorList>
            <person name="Miyauchi S."/>
            <person name="Kiss E."/>
            <person name="Kuo A."/>
            <person name="Drula E."/>
            <person name="Kohler A."/>
            <person name="Sanchez-Garcia M."/>
            <person name="Morin E."/>
            <person name="Andreopoulos B."/>
            <person name="Barry K.W."/>
            <person name="Bonito G."/>
            <person name="Buee M."/>
            <person name="Carver A."/>
            <person name="Chen C."/>
            <person name="Cichocki N."/>
            <person name="Clum A."/>
            <person name="Culley D."/>
            <person name="Crous P.W."/>
            <person name="Fauchery L."/>
            <person name="Girlanda M."/>
            <person name="Hayes R.D."/>
            <person name="Keri Z."/>
            <person name="LaButti K."/>
            <person name="Lipzen A."/>
            <person name="Lombard V."/>
            <person name="Magnuson J."/>
            <person name="Maillard F."/>
            <person name="Murat C."/>
            <person name="Nolan M."/>
            <person name="Ohm R.A."/>
            <person name="Pangilinan J."/>
            <person name="Pereira M.F."/>
            <person name="Perotto S."/>
            <person name="Peter M."/>
            <person name="Pfister S."/>
            <person name="Riley R."/>
            <person name="Sitrit Y."/>
            <person name="Stielow J.B."/>
            <person name="Szollosi G."/>
            <person name="Zifcakova L."/>
            <person name="Stursova M."/>
            <person name="Spatafora J.W."/>
            <person name="Tedersoo L."/>
            <person name="Vaario L.M."/>
            <person name="Yamada A."/>
            <person name="Yan M."/>
            <person name="Wang P."/>
            <person name="Xu J."/>
            <person name="Bruns T."/>
            <person name="Baldrian P."/>
            <person name="Vilgalys R."/>
            <person name="Dunand C."/>
            <person name="Henrissat B."/>
            <person name="Grigoriev I.V."/>
            <person name="Hibbett D."/>
            <person name="Nagy L.G."/>
            <person name="Martin F.M."/>
        </authorList>
    </citation>
    <scope>NUCLEOTIDE SEQUENCE</scope>
    <source>
        <strain evidence="11">Prilba</strain>
    </source>
</reference>
<dbReference type="OrthoDB" id="2789670at2759"/>
<evidence type="ECO:0000256" key="4">
    <source>
        <dbReference type="ARBA" id="ARBA00022617"/>
    </source>
</evidence>
<evidence type="ECO:0000256" key="2">
    <source>
        <dbReference type="ARBA" id="ARBA00005179"/>
    </source>
</evidence>
<dbReference type="EMBL" id="WHVB01000002">
    <property type="protein sequence ID" value="KAF8486276.1"/>
    <property type="molecule type" value="Genomic_DNA"/>
</dbReference>
<dbReference type="InterPro" id="IPR001128">
    <property type="entry name" value="Cyt_P450"/>
</dbReference>
<dbReference type="InterPro" id="IPR002401">
    <property type="entry name" value="Cyt_P450_E_grp-I"/>
</dbReference>
<reference evidence="11" key="1">
    <citation type="submission" date="2019-10" db="EMBL/GenBank/DDBJ databases">
        <authorList>
            <consortium name="DOE Joint Genome Institute"/>
            <person name="Kuo A."/>
            <person name="Miyauchi S."/>
            <person name="Kiss E."/>
            <person name="Drula E."/>
            <person name="Kohler A."/>
            <person name="Sanchez-Garcia M."/>
            <person name="Andreopoulos B."/>
            <person name="Barry K.W."/>
            <person name="Bonito G."/>
            <person name="Buee M."/>
            <person name="Carver A."/>
            <person name="Chen C."/>
            <person name="Cichocki N."/>
            <person name="Clum A."/>
            <person name="Culley D."/>
            <person name="Crous P.W."/>
            <person name="Fauchery L."/>
            <person name="Girlanda M."/>
            <person name="Hayes R."/>
            <person name="Keri Z."/>
            <person name="LaButti K."/>
            <person name="Lipzen A."/>
            <person name="Lombard V."/>
            <person name="Magnuson J."/>
            <person name="Maillard F."/>
            <person name="Morin E."/>
            <person name="Murat C."/>
            <person name="Nolan M."/>
            <person name="Ohm R."/>
            <person name="Pangilinan J."/>
            <person name="Pereira M."/>
            <person name="Perotto S."/>
            <person name="Peter M."/>
            <person name="Riley R."/>
            <person name="Sitrit Y."/>
            <person name="Stielow B."/>
            <person name="Szollosi G."/>
            <person name="Zifcakova L."/>
            <person name="Stursova M."/>
            <person name="Spatafora J.W."/>
            <person name="Tedersoo L."/>
            <person name="Vaario L.-M."/>
            <person name="Yamada A."/>
            <person name="Yan M."/>
            <person name="Wang P."/>
            <person name="Xu J."/>
            <person name="Bruns T."/>
            <person name="Baldrian P."/>
            <person name="Vilgalys R."/>
            <person name="Henrissat B."/>
            <person name="Grigoriev I.V."/>
            <person name="Hibbett D."/>
            <person name="Nagy L.G."/>
            <person name="Martin F.M."/>
        </authorList>
    </citation>
    <scope>NUCLEOTIDE SEQUENCE</scope>
    <source>
        <strain evidence="11">Prilba</strain>
    </source>
</reference>
<comment type="similarity">
    <text evidence="3 10">Belongs to the cytochrome P450 family.</text>
</comment>
<dbReference type="Proteomes" id="UP000759537">
    <property type="component" value="Unassembled WGS sequence"/>
</dbReference>
<dbReference type="Pfam" id="PF00067">
    <property type="entry name" value="p450"/>
    <property type="match status" value="1"/>
</dbReference>
<evidence type="ECO:0000313" key="11">
    <source>
        <dbReference type="EMBL" id="KAF8486276.1"/>
    </source>
</evidence>
<comment type="cofactor">
    <cofactor evidence="1 9">
        <name>heme</name>
        <dbReference type="ChEBI" id="CHEBI:30413"/>
    </cofactor>
</comment>